<dbReference type="EMBL" id="AJ969070">
    <property type="protein sequence ID" value="CAI94287.1"/>
    <property type="molecule type" value="Genomic_DNA"/>
</dbReference>
<protein>
    <recommendedName>
        <fullName evidence="2">ParB/Sulfiredoxin domain-containing protein</fullName>
    </recommendedName>
</protein>
<sequence>MPIKLNDFMQETYYKVDYEKLLDYFSQFRIFLSKWNNKKYLKNWIDCLKRYDKEISQQINEKITKINVNTNLVKDEWFNQKIDLEGNEIVIHFNINIVNQAIYNLKEQEINLNLFKNEKSNIYWTPILNETIIEKHTIKNSPIYLTKFFNNEQGRITKWLLIDGNHRVSKALALGKQTINCVYITQDEIIKINPFINDFDKYFYILWNEINNLKNYRINNLYISDRKLFKKSFLIHKLSWFNYFI</sequence>
<reference evidence="1" key="1">
    <citation type="submission" date="2005-05" db="EMBL/GenBank/DDBJ databases">
        <authorList>
            <person name="Foissac X."/>
        </authorList>
    </citation>
    <scope>NUCLEOTIDE SEQUENCE</scope>
    <source>
        <strain evidence="1">GII3</strain>
        <plasmid evidence="1">pSci2</plasmid>
    </source>
</reference>
<accession>Q3ZVN8</accession>
<evidence type="ECO:0008006" key="2">
    <source>
        <dbReference type="Google" id="ProtNLM"/>
    </source>
</evidence>
<proteinExistence type="predicted"/>
<dbReference type="RefSeq" id="WP_011310438.1">
    <property type="nucleotide sequence ID" value="NC_007388.1"/>
</dbReference>
<keyword evidence="1" id="KW-0614">Plasmid</keyword>
<gene>
    <name evidence="1" type="primary">pSci2_13</name>
</gene>
<reference evidence="1" key="2">
    <citation type="journal article" date="2006" name="Microbiology (Mosc.)">
        <title>Absence of plasmids encoding adhesion-related proteins innon-insect-transmissible strains of Spiroplasma citri.</title>
        <authorList>
            <person name="Berho N."/>
            <person name="Duret S."/>
            <person name="Renaudin J."/>
        </authorList>
    </citation>
    <scope>NUCLEOTIDE SEQUENCE</scope>
    <source>
        <strain evidence="1">GII3</strain>
        <plasmid evidence="1">pSci2</plasmid>
    </source>
</reference>
<organism evidence="1">
    <name type="scientific">Spiroplasma citri</name>
    <dbReference type="NCBI Taxonomy" id="2133"/>
    <lineage>
        <taxon>Bacteria</taxon>
        <taxon>Bacillati</taxon>
        <taxon>Mycoplasmatota</taxon>
        <taxon>Mollicutes</taxon>
        <taxon>Entomoplasmatales</taxon>
        <taxon>Spiroplasmataceae</taxon>
        <taxon>Spiroplasma</taxon>
    </lineage>
</organism>
<geneLocation type="plasmid" evidence="1">
    <name>pSci2</name>
</geneLocation>
<evidence type="ECO:0000313" key="1">
    <source>
        <dbReference type="EMBL" id="CAI94287.1"/>
    </source>
</evidence>
<dbReference type="AlphaFoldDB" id="Q3ZVN8"/>
<name>Q3ZVN8_SPICI</name>